<sequence>MVSQVVQTLRQGVWASLTGGWYHDPDQNKFNNSCHLYLWIFLLMLPLSLHLALPPTTMALSIYCTSITVFFILIKLANYRLHLMFDEGEAVVRSSLSDLSKAPEKKSNASDSCLPAKINYIIVAIILYIMGKTLSVSCVVSQAEPVEETYCSDEIEVVLVDNSGPGPASAHLDDNDTVKIIITMSCDPVTAAQLEESVKQSLLENTGHITQYVGSSALFLFLYLHPSYLLPSVHAHKKHLSLYQTTMTSSKSDLEAKEGQIPNESNFLEFVSLLGSLSTRAAGASTQEDERPERKEEVGAAEEGESQEKDPDYDSLPSQTSQSESSMLQVICRPEATNKEDAYTFHTVHSKHEEDSLDESSETSTQEKPTRKIYYKLKLLPGKWINILYDRLTLLALLDRNQDVLENLVAVFMAFLVSFLGFVLLNHGCFKDFWVFQFCLVIASCQYSLLKSVQPDAASPTHGHNQLVAYSRAAYFCIFCALIWLLEQLLRRKDLPVSTLYGVTIVCHDVLHFIRDLLVGFTYCFPITFLVGLFPQINTFTIYLLEQIDMHLFGGTAATSLISAIYSILRSLIALSLLYGFCFGALKEPWDEQHTPALFSGFCGLLVVFSYHLSRQSSDPSVLLLTNECVFIQCGLLMTQALPPSCTLQKEILLSDVVVCSVAYILTFAITASTVFLSLKPFVTIVLYALAGTVGFVTHYLIPQLRKHHPWLWISHPVLKTKEYHQFEPREDAVLMWFERLYVGLLCFEKYVVYPAIVLSALTNDGFALSHRKKLGIHCDVLLTTVAGLKLLRSSFCDPSFQFLTLLFTLVFFHFDCPHASESFLLDFFIMSIVFHKMRELLLKLHFILVYIAPWQIAWGSAFHAFAQPFAVPHSAMLLLQTLLTTVFYTPLAPFLGSAIFISSYPRPIKFWERNYNTKRIDNSNSRLVSQVDKETGCDDSNLNSIFYEYLTRSLQHSLCGDLMLGRWGNYSAGDCFILASDYLNALVQLIEIGNGLVTFQLRGLEFRGTYCQQREVEAITEGVEEDDACCCCEPGHLPHMLSCNAAFNLRWLAWEVMATKYLLEGYSISENNAATMLQVYDLRKLLITYYLKSIIYYLIHSPKLSTWLKDATVQDALQSYTKWHHIERDPQVFSVKIDEDYVHCLQGVTRASFCNVYLEWIQYCAGKMETPVDSDEDSALVTLCYALSVLGRRSLGTASHNMSNSLESFLYGFNTLFKGDFRIATKDEWVFADLDLLQKVVAPAVRMSLKLHQDHFTCLEETEEASILYEAITNYRSSLVICHESDPAWRKAVLSSRDTLLTLRHMIDDGTDEYKIIMLYKRHLSFKVIKINKECVRGLWAGQQQELVFLRNRNPERGSIQNSKQALRNMVNSSCDQPLGYPMYVSPLTTSYAGTHRTLRSIGGGALSLDVIRSWLCTKWLRVRKDNLTSCNSGVNMEDVDCGAGGSSSLSHNRPSSVTSNTRREYRSRSVQPQSQRPPVSSQSGPILDSGSTHGLVQRLSNSQLSFNTSIASIFSQVYLTAPGSAAPAVSSSSSTLSLLFGKRSFSSGLVISGLSAAEGGNTTDTQSSSSVNIAMGPSHRSSSRATQWTSEPYESIDATYSNAAITVKDGVQSGDRGYSQGLDKTQEDSASASTAPEASDQKTV</sequence>
<feature type="transmembrane region" description="Helical" evidence="6">
    <location>
        <begin position="620"/>
        <end position="641"/>
    </location>
</feature>
<feature type="compositionally biased region" description="Polar residues" evidence="7">
    <location>
        <begin position="1630"/>
        <end position="1640"/>
    </location>
</feature>
<reference evidence="9" key="2">
    <citation type="submission" date="2025-09" db="UniProtKB">
        <authorList>
            <consortium name="Ensembl"/>
        </authorList>
    </citation>
    <scope>IDENTIFICATION</scope>
</reference>
<dbReference type="InterPro" id="IPR007735">
    <property type="entry name" value="Pecanex_C"/>
</dbReference>
<evidence type="ECO:0000256" key="2">
    <source>
        <dbReference type="ARBA" id="ARBA00010170"/>
    </source>
</evidence>
<organism evidence="9 10">
    <name type="scientific">Dicentrarchus labrax</name>
    <name type="common">European seabass</name>
    <name type="synonym">Morone labrax</name>
    <dbReference type="NCBI Taxonomy" id="13489"/>
    <lineage>
        <taxon>Eukaryota</taxon>
        <taxon>Metazoa</taxon>
        <taxon>Chordata</taxon>
        <taxon>Craniata</taxon>
        <taxon>Vertebrata</taxon>
        <taxon>Euteleostomi</taxon>
        <taxon>Actinopterygii</taxon>
        <taxon>Neopterygii</taxon>
        <taxon>Teleostei</taxon>
        <taxon>Neoteleostei</taxon>
        <taxon>Acanthomorphata</taxon>
        <taxon>Eupercaria</taxon>
        <taxon>Moronidae</taxon>
        <taxon>Dicentrarchus</taxon>
    </lineage>
</organism>
<evidence type="ECO:0000259" key="8">
    <source>
        <dbReference type="Pfam" id="PF05041"/>
    </source>
</evidence>
<feature type="compositionally biased region" description="Polar residues" evidence="7">
    <location>
        <begin position="1448"/>
        <end position="1462"/>
    </location>
</feature>
<feature type="compositionally biased region" description="Polar residues" evidence="7">
    <location>
        <begin position="1562"/>
        <end position="1574"/>
    </location>
</feature>
<comment type="subcellular location">
    <subcellularLocation>
        <location evidence="1 6">Membrane</location>
        <topology evidence="1 6">Multi-pass membrane protein</topology>
    </subcellularLocation>
</comment>
<feature type="region of interest" description="Disordered" evidence="7">
    <location>
        <begin position="1612"/>
        <end position="1646"/>
    </location>
</feature>
<dbReference type="GO" id="GO:0016020">
    <property type="term" value="C:membrane"/>
    <property type="evidence" value="ECO:0007669"/>
    <property type="project" value="UniProtKB-SubCell"/>
</dbReference>
<proteinExistence type="inferred from homology"/>
<feature type="transmembrane region" description="Helical" evidence="6">
    <location>
        <begin position="36"/>
        <end position="53"/>
    </location>
</feature>
<evidence type="ECO:0000256" key="5">
    <source>
        <dbReference type="ARBA" id="ARBA00023136"/>
    </source>
</evidence>
<keyword evidence="5 6" id="KW-0472">Membrane</keyword>
<feature type="transmembrane region" description="Helical" evidence="6">
    <location>
        <begin position="878"/>
        <end position="902"/>
    </location>
</feature>
<evidence type="ECO:0000256" key="4">
    <source>
        <dbReference type="ARBA" id="ARBA00022989"/>
    </source>
</evidence>
<feature type="region of interest" description="Disordered" evidence="7">
    <location>
        <begin position="1445"/>
        <end position="1494"/>
    </location>
</feature>
<keyword evidence="3 6" id="KW-0812">Transmembrane</keyword>
<dbReference type="Proteomes" id="UP000694389">
    <property type="component" value="Unassembled WGS sequence"/>
</dbReference>
<dbReference type="Pfam" id="PF05041">
    <property type="entry name" value="Pecanex_C"/>
    <property type="match status" value="1"/>
</dbReference>
<feature type="transmembrane region" description="Helical" evidence="6">
    <location>
        <begin position="841"/>
        <end position="858"/>
    </location>
</feature>
<name>A0A8C4HRQ7_DICLA</name>
<gene>
    <name evidence="9" type="primary">pcnx2</name>
</gene>
<feature type="compositionally biased region" description="Low complexity" evidence="7">
    <location>
        <begin position="1470"/>
        <end position="1485"/>
    </location>
</feature>
<evidence type="ECO:0000256" key="6">
    <source>
        <dbReference type="RuleBase" id="RU367089"/>
    </source>
</evidence>
<dbReference type="PANTHER" id="PTHR12372:SF5">
    <property type="entry name" value="PECANEX-LIKE PROTEIN 2"/>
    <property type="match status" value="1"/>
</dbReference>
<reference evidence="9" key="1">
    <citation type="submission" date="2025-08" db="UniProtKB">
        <authorList>
            <consortium name="Ensembl"/>
        </authorList>
    </citation>
    <scope>IDENTIFICATION</scope>
</reference>
<feature type="compositionally biased region" description="Polar residues" evidence="7">
    <location>
        <begin position="1581"/>
        <end position="1591"/>
    </location>
</feature>
<feature type="transmembrane region" description="Helical" evidence="6">
    <location>
        <begin position="408"/>
        <end position="426"/>
    </location>
</feature>
<evidence type="ECO:0000313" key="9">
    <source>
        <dbReference type="Ensembl" id="ENSDLAP00005046694.2"/>
    </source>
</evidence>
<feature type="compositionally biased region" description="Low complexity" evidence="7">
    <location>
        <begin position="315"/>
        <end position="328"/>
    </location>
</feature>
<dbReference type="InterPro" id="IPR039797">
    <property type="entry name" value="Pecanex"/>
</dbReference>
<feature type="transmembrane region" description="Helical" evidence="6">
    <location>
        <begin position="557"/>
        <end position="585"/>
    </location>
</feature>
<feature type="region of interest" description="Disordered" evidence="7">
    <location>
        <begin position="1557"/>
        <end position="1591"/>
    </location>
</feature>
<evidence type="ECO:0000256" key="3">
    <source>
        <dbReference type="ARBA" id="ARBA00022692"/>
    </source>
</evidence>
<evidence type="ECO:0000313" key="10">
    <source>
        <dbReference type="Proteomes" id="UP000694389"/>
    </source>
</evidence>
<dbReference type="GeneTree" id="ENSGT00940000157374"/>
<dbReference type="Ensembl" id="ENSDLAT00005049816.2">
    <property type="protein sequence ID" value="ENSDLAP00005046694.2"/>
    <property type="gene ID" value="ENSDLAG00005020572.2"/>
</dbReference>
<feature type="transmembrane region" description="Helical" evidence="6">
    <location>
        <begin position="59"/>
        <end position="77"/>
    </location>
</feature>
<evidence type="ECO:0000256" key="1">
    <source>
        <dbReference type="ARBA" id="ARBA00004141"/>
    </source>
</evidence>
<feature type="transmembrane region" description="Helical" evidence="6">
    <location>
        <begin position="469"/>
        <end position="486"/>
    </location>
</feature>
<feature type="transmembrane region" description="Helical" evidence="6">
    <location>
        <begin position="653"/>
        <end position="676"/>
    </location>
</feature>
<keyword evidence="4 6" id="KW-1133">Transmembrane helix</keyword>
<comment type="similarity">
    <text evidence="2 6">Belongs to the pecanex family.</text>
</comment>
<dbReference type="PANTHER" id="PTHR12372">
    <property type="entry name" value="PECANEX"/>
    <property type="match status" value="1"/>
</dbReference>
<feature type="domain" description="Pecanex C-terminal" evidence="8">
    <location>
        <begin position="1174"/>
        <end position="1398"/>
    </location>
</feature>
<keyword evidence="10" id="KW-1185">Reference proteome</keyword>
<feature type="compositionally biased region" description="Basic and acidic residues" evidence="7">
    <location>
        <begin position="288"/>
        <end position="298"/>
    </location>
</feature>
<feature type="transmembrane region" description="Helical" evidence="6">
    <location>
        <begin position="517"/>
        <end position="537"/>
    </location>
</feature>
<accession>A0A8C4HRQ7</accession>
<evidence type="ECO:0000256" key="7">
    <source>
        <dbReference type="SAM" id="MobiDB-lite"/>
    </source>
</evidence>
<feature type="region of interest" description="Disordered" evidence="7">
    <location>
        <begin position="281"/>
        <end position="328"/>
    </location>
</feature>
<feature type="transmembrane region" description="Helical" evidence="6">
    <location>
        <begin position="597"/>
        <end position="614"/>
    </location>
</feature>
<protein>
    <recommendedName>
        <fullName evidence="6">Pecanex-like protein</fullName>
    </recommendedName>
</protein>
<feature type="transmembrane region" description="Helical" evidence="6">
    <location>
        <begin position="682"/>
        <end position="702"/>
    </location>
</feature>